<dbReference type="EMBL" id="JATAAI010000009">
    <property type="protein sequence ID" value="KAK1743353.1"/>
    <property type="molecule type" value="Genomic_DNA"/>
</dbReference>
<evidence type="ECO:0000313" key="7">
    <source>
        <dbReference type="Proteomes" id="UP001224775"/>
    </source>
</evidence>
<dbReference type="SUPFAM" id="SSF88697">
    <property type="entry name" value="PUA domain-like"/>
    <property type="match status" value="1"/>
</dbReference>
<accession>A0AAD9DF39</accession>
<dbReference type="NCBIfam" id="TIGR00451">
    <property type="entry name" value="unchar_dom_2"/>
    <property type="match status" value="1"/>
</dbReference>
<dbReference type="Proteomes" id="UP001224775">
    <property type="component" value="Unassembled WGS sequence"/>
</dbReference>
<dbReference type="InterPro" id="IPR002478">
    <property type="entry name" value="PUA"/>
</dbReference>
<dbReference type="PROSITE" id="PS50890">
    <property type="entry name" value="PUA"/>
    <property type="match status" value="1"/>
</dbReference>
<dbReference type="InterPro" id="IPR041366">
    <property type="entry name" value="Pre-PUA"/>
</dbReference>
<dbReference type="Pfam" id="PF05544">
    <property type="entry name" value="Pro_racemase"/>
    <property type="match status" value="1"/>
</dbReference>
<organism evidence="6 7">
    <name type="scientific">Skeletonema marinoi</name>
    <dbReference type="NCBI Taxonomy" id="267567"/>
    <lineage>
        <taxon>Eukaryota</taxon>
        <taxon>Sar</taxon>
        <taxon>Stramenopiles</taxon>
        <taxon>Ochrophyta</taxon>
        <taxon>Bacillariophyta</taxon>
        <taxon>Coscinodiscophyceae</taxon>
        <taxon>Thalassiosirophycidae</taxon>
        <taxon>Thalassiosirales</taxon>
        <taxon>Skeletonemataceae</taxon>
        <taxon>Skeletonema</taxon>
        <taxon>Skeletonema marinoi-dohrnii complex</taxon>
    </lineage>
</organism>
<dbReference type="FunFam" id="3.10.310.10:FF:000005">
    <property type="entry name" value="Proline racemase"/>
    <property type="match status" value="1"/>
</dbReference>
<dbReference type="Gene3D" id="3.10.310.10">
    <property type="entry name" value="Diaminopimelate Epimerase, Chain A, domain 1"/>
    <property type="match status" value="2"/>
</dbReference>
<comment type="subcellular location">
    <subcellularLocation>
        <location evidence="1">Cytoplasm</location>
    </subcellularLocation>
</comment>
<dbReference type="PANTHER" id="PTHR33442">
    <property type="entry name" value="TRANS-3-HYDROXY-L-PROLINE DEHYDRATASE"/>
    <property type="match status" value="1"/>
</dbReference>
<dbReference type="SMART" id="SM00359">
    <property type="entry name" value="PUA"/>
    <property type="match status" value="1"/>
</dbReference>
<dbReference type="CDD" id="cd21155">
    <property type="entry name" value="PUA_MCTS-1-like"/>
    <property type="match status" value="1"/>
</dbReference>
<evidence type="ECO:0000313" key="6">
    <source>
        <dbReference type="EMBL" id="KAK1743353.1"/>
    </source>
</evidence>
<keyword evidence="3" id="KW-0963">Cytoplasm</keyword>
<evidence type="ECO:0000256" key="4">
    <source>
        <dbReference type="SAM" id="MobiDB-lite"/>
    </source>
</evidence>
<dbReference type="CDD" id="cd11609">
    <property type="entry name" value="MCT1_N"/>
    <property type="match status" value="1"/>
</dbReference>
<dbReference type="PANTHER" id="PTHR33442:SF5">
    <property type="entry name" value="BIFUNCTIONAL TRANS-3-HYDROXY-L-PROLINE DEHYDRATASE_2-EPIMERASE"/>
    <property type="match status" value="1"/>
</dbReference>
<dbReference type="InterPro" id="IPR008794">
    <property type="entry name" value="Pro_racemase_fam"/>
</dbReference>
<name>A0AAD9DF39_9STRA</name>
<dbReference type="GO" id="GO:0047580">
    <property type="term" value="F:4-hydroxyproline epimerase activity"/>
    <property type="evidence" value="ECO:0007669"/>
    <property type="project" value="TreeGrafter"/>
</dbReference>
<dbReference type="GO" id="GO:0005737">
    <property type="term" value="C:cytoplasm"/>
    <property type="evidence" value="ECO:0007669"/>
    <property type="project" value="UniProtKB-SubCell"/>
</dbReference>
<evidence type="ECO:0000256" key="3">
    <source>
        <dbReference type="ARBA" id="ARBA00022490"/>
    </source>
</evidence>
<sequence>MDVVADHGNKEAKERLKYGFLQFFRVISRYFDHLVIVIDDLQWTDALSIELLDGIISDVDIRIMFIGIYRSNEVDEAHYLSKTIRDMQDNRGDFEVTELSLGNLDKTICEEILLELLSVDASAATSRLAGICYKRTAGNAFHLLAYLAMLQEENLLEFNLGLFKWTWDCDQIEEKTAAASNVVELILAKISKQPQEMKNLLRLVSCLGASFDRDTVLCAFPHMRDVNGDVTELENEVDDLISLAILETFLESQGDSRYCWVHDSVQAAALQQLGEAEMNAYKFKLGKVLFQSLDERDVESNLFEIVNLKTSAEECPEADSCVSYAEKGISLLPPDKWSHEREVSLELFSLIVEAYFSIADIDKMKVYGDEVLQQSKLTELEKVRVHSCNISLVGGIMNKPREALDMSISVLRKLGCKFPRNKLLQARLALSSLAATKLPTEKDIADLPIMDDETRKACMEIMAGMEIGDVESAMWNVSMYICSSIVAGKALKPLAVDCITYIEQMKTLKQDYILHQTLPFAQGVLNMLGDAEDPLSLSGSAMVEEDYLVMIESSEARVMSFLHLQIFKSVICNFFGDFEQGAKLALERGDEYEKKNGSPLAMMDTLHQVNCHAEGECGDVIVSGISDIPGDTLWEKSRYIAKDNRLRNYVLQEPRGGVFRHVNLLIKPINPDAAVAFIIMEPEDTPPMSGSNSICVATVALETGIVPITSDIMNFKMESPGGLVDVTAKCNGGKVTQIRVTNVPSFAGDIGVSLEVEGIGSLTVDTAYGGDSFVVVNSEDLDLDITPDNAKQLVEVGMSITQAANEQLKFVHPTNEGFASHFSFCMIAKPIFYDEDGVAISHTAVAIQPGKIDRSPTGTGCSARMALLHAKGQLKKGDKMIGRSIIGSEFRCCIEEELEVAPGVKAIRPSIAGQAWITGTTEHRLHSTDPYPFGYRLTDTWPKKRCGNMSSKAASDNESEDGKGTPFSKDEIERIKKLLDEQFEREKEEAAYEGMITCIWSGRRVCFCKCGPHLCCPEHNLNCMYGGFDDGEPNIPKGVCTRSKDYRFGRTSTMFKKFDPSEDVSTSTQVKASVQRGIKSQIHASHPNLGEAVLDELLPKKPPLVQYKIGPHLMLYCKQSPDNGGDEPVFFQHRDGPILPTLKFVHTYPKVEFTSVTVDKGAIPFLLGGANVMCPGLTNPGGEMPADDDEKNGLEKGDGVVIYAEGKELPLAVGMMTMSSRDVRKKNKGNGIEVSHFLGDGLWLTEEIQ</sequence>
<dbReference type="AlphaFoldDB" id="A0AAD9DF39"/>
<comment type="similarity">
    <text evidence="2">Belongs to the proline racemase family.</text>
</comment>
<feature type="domain" description="PUA" evidence="5">
    <location>
        <begin position="1154"/>
        <end position="1239"/>
    </location>
</feature>
<dbReference type="InterPro" id="IPR015947">
    <property type="entry name" value="PUA-like_sf"/>
</dbReference>
<dbReference type="InterPro" id="IPR048248">
    <property type="entry name" value="PUA_eIF2d-like"/>
</dbReference>
<dbReference type="Pfam" id="PF17832">
    <property type="entry name" value="Pre-PUA"/>
    <property type="match status" value="1"/>
</dbReference>
<proteinExistence type="inferred from homology"/>
<gene>
    <name evidence="6" type="ORF">QTG54_005974</name>
</gene>
<dbReference type="SUPFAM" id="SSF54506">
    <property type="entry name" value="Diaminopimelate epimerase-like"/>
    <property type="match status" value="1"/>
</dbReference>
<reference evidence="6" key="1">
    <citation type="submission" date="2023-06" db="EMBL/GenBank/DDBJ databases">
        <title>Survivors Of The Sea: Transcriptome response of Skeletonema marinoi to long-term dormancy.</title>
        <authorList>
            <person name="Pinder M.I.M."/>
            <person name="Kourtchenko O."/>
            <person name="Robertson E.K."/>
            <person name="Larsson T."/>
            <person name="Maumus F."/>
            <person name="Osuna-Cruz C.M."/>
            <person name="Vancaester E."/>
            <person name="Stenow R."/>
            <person name="Vandepoele K."/>
            <person name="Ploug H."/>
            <person name="Bruchert V."/>
            <person name="Godhe A."/>
            <person name="Topel M."/>
        </authorList>
    </citation>
    <scope>NUCLEOTIDE SEQUENCE</scope>
    <source>
        <strain evidence="6">R05AC</strain>
    </source>
</reference>
<comment type="caution">
    <text evidence="6">The sequence shown here is derived from an EMBL/GenBank/DDBJ whole genome shotgun (WGS) entry which is preliminary data.</text>
</comment>
<dbReference type="GO" id="GO:0003723">
    <property type="term" value="F:RNA binding"/>
    <property type="evidence" value="ECO:0007669"/>
    <property type="project" value="InterPro"/>
</dbReference>
<evidence type="ECO:0000259" key="5">
    <source>
        <dbReference type="SMART" id="SM00359"/>
    </source>
</evidence>
<dbReference type="Gene3D" id="3.10.400.20">
    <property type="match status" value="1"/>
</dbReference>
<evidence type="ECO:0000256" key="1">
    <source>
        <dbReference type="ARBA" id="ARBA00004496"/>
    </source>
</evidence>
<keyword evidence="7" id="KW-1185">Reference proteome</keyword>
<dbReference type="InterPro" id="IPR004521">
    <property type="entry name" value="Uncharacterised_CHP00451"/>
</dbReference>
<evidence type="ECO:0000256" key="2">
    <source>
        <dbReference type="ARBA" id="ARBA00007529"/>
    </source>
</evidence>
<dbReference type="Pfam" id="PF26292">
    <property type="entry name" value="PUA_elF2D"/>
    <property type="match status" value="1"/>
</dbReference>
<protein>
    <submittedName>
        <fullName evidence="6">Proline racemase family protein</fullName>
    </submittedName>
</protein>
<feature type="region of interest" description="Disordered" evidence="4">
    <location>
        <begin position="948"/>
        <end position="967"/>
    </location>
</feature>
<dbReference type="SFLD" id="SFLDS00028">
    <property type="entry name" value="Proline_Racemase"/>
    <property type="match status" value="1"/>
</dbReference>